<dbReference type="InterPro" id="IPR027417">
    <property type="entry name" value="P-loop_NTPase"/>
</dbReference>
<keyword evidence="2" id="KW-0067">ATP-binding</keyword>
<evidence type="ECO:0000256" key="3">
    <source>
        <dbReference type="SAM" id="Coils"/>
    </source>
</evidence>
<evidence type="ECO:0000256" key="2">
    <source>
        <dbReference type="ARBA" id="ARBA00022840"/>
    </source>
</evidence>
<keyword evidence="1" id="KW-0547">Nucleotide-binding</keyword>
<accession>A0ABM5GA12</accession>
<evidence type="ECO:0000313" key="5">
    <source>
        <dbReference type="Proteomes" id="UP001652642"/>
    </source>
</evidence>
<dbReference type="InterPro" id="IPR036961">
    <property type="entry name" value="Kinesin_motor_dom_sf"/>
</dbReference>
<dbReference type="PANTHER" id="PTHR40710:SF1">
    <property type="entry name" value="RIKEN CDNA E230025N22 GENE"/>
    <property type="match status" value="1"/>
</dbReference>
<reference evidence="6" key="1">
    <citation type="submission" date="2025-08" db="UniProtKB">
        <authorList>
            <consortium name="RefSeq"/>
        </authorList>
    </citation>
    <scope>IDENTIFICATION</scope>
</reference>
<organism evidence="5 6">
    <name type="scientific">Pogona vitticeps</name>
    <name type="common">central bearded dragon</name>
    <dbReference type="NCBI Taxonomy" id="103695"/>
    <lineage>
        <taxon>Eukaryota</taxon>
        <taxon>Metazoa</taxon>
        <taxon>Chordata</taxon>
        <taxon>Craniata</taxon>
        <taxon>Vertebrata</taxon>
        <taxon>Euteleostomi</taxon>
        <taxon>Lepidosauria</taxon>
        <taxon>Squamata</taxon>
        <taxon>Bifurcata</taxon>
        <taxon>Unidentata</taxon>
        <taxon>Episquamata</taxon>
        <taxon>Toxicofera</taxon>
        <taxon>Iguania</taxon>
        <taxon>Acrodonta</taxon>
        <taxon>Agamidae</taxon>
        <taxon>Amphibolurinae</taxon>
        <taxon>Pogona</taxon>
    </lineage>
</organism>
<dbReference type="SUPFAM" id="SSF52540">
    <property type="entry name" value="P-loop containing nucleoside triphosphate hydrolases"/>
    <property type="match status" value="1"/>
</dbReference>
<dbReference type="InterPro" id="IPR001752">
    <property type="entry name" value="Kinesin_motor_dom"/>
</dbReference>
<name>A0ABM5GA12_9SAUR</name>
<proteinExistence type="predicted"/>
<keyword evidence="5" id="KW-1185">Reference proteome</keyword>
<dbReference type="Gene3D" id="3.40.850.10">
    <property type="entry name" value="Kinesin motor domain"/>
    <property type="match status" value="1"/>
</dbReference>
<evidence type="ECO:0000259" key="4">
    <source>
        <dbReference type="Pfam" id="PF00225"/>
    </source>
</evidence>
<protein>
    <submittedName>
        <fullName evidence="6">Uncharacterized protein isoform X1</fullName>
    </submittedName>
</protein>
<gene>
    <name evidence="6" type="primary">LOC110082121</name>
</gene>
<dbReference type="PANTHER" id="PTHR40710">
    <property type="entry name" value="RIKEN CDNA E230025N22 GENE"/>
    <property type="match status" value="1"/>
</dbReference>
<dbReference type="Proteomes" id="UP001652642">
    <property type="component" value="Chromosome 4"/>
</dbReference>
<sequence length="532" mass="60627">MFLLGSLKQESFVVVNEDSNRLIFINKADKQAHESCFTIDGVFNLDTGQDKLFLEHLQPLLVMVPLGYSISLLVCEGHHCGLQAKTKSFVQRVIESVFQETSSPENTAQSRQTISFVQIYADGTALDLLSPRNETLQVMDVPPLGLVVEEATEIIVTDSQAATHFYLQGVSVNRNCLQQACQKQHRAICGLLFTIITEVKVTGGHGFQRATVRILEFSGGDEQCYTDPFFTLSRASSAVGLPAEAGCFSWILKHLLEGNALTFLLLCLTLPDASGEEILSALSLTEQVRAIIKTVTPVHWDPTLEARKRRAVIRELRVKSFLNSQMEQDSVLIQLGKVIKELQVLKGQNWEKKEERSAYELKEATSVEVKAGKQHQGSKLKFSLLKTRRQHLQEQHRLLIQQERQKIEKELACQNKISPDQKEALLWQKEKSLSALHVEMLKKEQAEAERDLEELYQDYQHETEVQKDHVLQVFQAYRRHAEEQTEALEQRYRKLLRESLQDAIILSAQNQQLRVQKELRYIERAIQTDPCP</sequence>
<dbReference type="RefSeq" id="XP_072854489.1">
    <property type="nucleotide sequence ID" value="XM_072998388.1"/>
</dbReference>
<keyword evidence="3" id="KW-0175">Coiled coil</keyword>
<dbReference type="GeneID" id="110082121"/>
<evidence type="ECO:0000256" key="1">
    <source>
        <dbReference type="ARBA" id="ARBA00022741"/>
    </source>
</evidence>
<evidence type="ECO:0000313" key="6">
    <source>
        <dbReference type="RefSeq" id="XP_072854489.1"/>
    </source>
</evidence>
<dbReference type="Pfam" id="PF00225">
    <property type="entry name" value="Kinesin"/>
    <property type="match status" value="1"/>
</dbReference>
<feature type="coiled-coil region" evidence="3">
    <location>
        <begin position="438"/>
        <end position="498"/>
    </location>
</feature>
<feature type="domain" description="Kinesin motor" evidence="4">
    <location>
        <begin position="17"/>
        <end position="181"/>
    </location>
</feature>